<dbReference type="EMBL" id="JRHX01000047">
    <property type="protein sequence ID" value="KXZ70852.1"/>
    <property type="molecule type" value="Genomic_DNA"/>
</dbReference>
<comment type="caution">
    <text evidence="2">The sequence shown here is derived from an EMBL/GenBank/DDBJ whole genome shotgun (WGS) entry which is preliminary data.</text>
</comment>
<dbReference type="Pfam" id="PF13472">
    <property type="entry name" value="Lipase_GDSL_2"/>
    <property type="match status" value="1"/>
</dbReference>
<organism evidence="2 3">
    <name type="scientific">Acinetobacter venetianus</name>
    <dbReference type="NCBI Taxonomy" id="52133"/>
    <lineage>
        <taxon>Bacteria</taxon>
        <taxon>Pseudomonadati</taxon>
        <taxon>Pseudomonadota</taxon>
        <taxon>Gammaproteobacteria</taxon>
        <taxon>Moraxellales</taxon>
        <taxon>Moraxellaceae</taxon>
        <taxon>Acinetobacter</taxon>
    </lineage>
</organism>
<dbReference type="InterPro" id="IPR013830">
    <property type="entry name" value="SGNH_hydro"/>
</dbReference>
<evidence type="ECO:0000259" key="1">
    <source>
        <dbReference type="Pfam" id="PF13472"/>
    </source>
</evidence>
<name>A0A150HV37_9GAMM</name>
<evidence type="ECO:0000313" key="2">
    <source>
        <dbReference type="EMBL" id="KXZ70852.1"/>
    </source>
</evidence>
<dbReference type="AlphaFoldDB" id="A0A150HV37"/>
<keyword evidence="2" id="KW-0378">Hydrolase</keyword>
<gene>
    <name evidence="2" type="ORF">AVENLUH13518_01743</name>
</gene>
<dbReference type="RefSeq" id="WP_061524721.1">
    <property type="nucleotide sequence ID" value="NZ_JRHX01000047.1"/>
</dbReference>
<dbReference type="InterPro" id="IPR036514">
    <property type="entry name" value="SGNH_hydro_sf"/>
</dbReference>
<evidence type="ECO:0000313" key="3">
    <source>
        <dbReference type="Proteomes" id="UP000075544"/>
    </source>
</evidence>
<reference evidence="2 3" key="1">
    <citation type="journal article" date="2016" name="Sci. Rep.">
        <title>Genomic and phenotypic characterization of the species Acinetobacter venetianus.</title>
        <authorList>
            <person name="Fondi M."/>
            <person name="Maida I."/>
            <person name="Perrin E."/>
            <person name="Orlandini V."/>
            <person name="La Torre L."/>
            <person name="Bosi E."/>
            <person name="Negroni A."/>
            <person name="Zanaroli G."/>
            <person name="Fava F."/>
            <person name="Decorosi F."/>
            <person name="Giovannetti L."/>
            <person name="Viti C."/>
            <person name="Vaneechoutte M."/>
            <person name="Dijkshoorn L."/>
            <person name="Fani R."/>
        </authorList>
    </citation>
    <scope>NUCLEOTIDE SEQUENCE [LARGE SCALE GENOMIC DNA]</scope>
    <source>
        <strain evidence="2 3">LUH13518</strain>
    </source>
</reference>
<dbReference type="Gene3D" id="3.40.50.1110">
    <property type="entry name" value="SGNH hydrolase"/>
    <property type="match status" value="1"/>
</dbReference>
<dbReference type="GO" id="GO:0016788">
    <property type="term" value="F:hydrolase activity, acting on ester bonds"/>
    <property type="evidence" value="ECO:0007669"/>
    <property type="project" value="UniProtKB-ARBA"/>
</dbReference>
<dbReference type="CDD" id="cd01836">
    <property type="entry name" value="FeeA_FeeB_like"/>
    <property type="match status" value="1"/>
</dbReference>
<accession>A0A150HV37</accession>
<proteinExistence type="predicted"/>
<feature type="domain" description="SGNH hydrolase-type esterase" evidence="1">
    <location>
        <begin position="49"/>
        <end position="223"/>
    </location>
</feature>
<sequence>MWLKITTLILLPIIAIQGIKVRKKMPRLPEASGERDGVIGSGKPLSLLILGDSAAAGVGVETQQDALSGAIITELGNEFTLTWKLQAQTGNTTQQVIQAAKQIRDQQYDIVITSIGVNDVTKFTSARSWLKQQKQLFADIQNRFKPKLIIVSGVPPMQHFPALPNPLAWLFGKYAAQMNQVLQQWLMPQDKFKFIQYDIKEFQALNLPMASDGFHPSKEIYAIWGQQIALLVRETFTYR</sequence>
<protein>
    <submittedName>
        <fullName evidence="2">GDSL-like Lipase/Acylhydrolase</fullName>
    </submittedName>
</protein>
<dbReference type="PATRIC" id="fig|52133.19.peg.1775"/>
<dbReference type="Proteomes" id="UP000075544">
    <property type="component" value="Unassembled WGS sequence"/>
</dbReference>
<dbReference type="SUPFAM" id="SSF52266">
    <property type="entry name" value="SGNH hydrolase"/>
    <property type="match status" value="1"/>
</dbReference>